<evidence type="ECO:0000313" key="11">
    <source>
        <dbReference type="EMBL" id="ACP21042.1"/>
    </source>
</evidence>
<dbReference type="InterPro" id="IPR000897">
    <property type="entry name" value="SRP54_GTPase_dom"/>
</dbReference>
<dbReference type="CDD" id="cd18539">
    <property type="entry name" value="SRP_G"/>
    <property type="match status" value="1"/>
</dbReference>
<dbReference type="NCBIfam" id="TIGR00959">
    <property type="entry name" value="ffh"/>
    <property type="match status" value="1"/>
</dbReference>
<evidence type="ECO:0000256" key="8">
    <source>
        <dbReference type="ARBA" id="ARBA00048027"/>
    </source>
</evidence>
<dbReference type="HOGENOM" id="CLU_009301_6_0_10"/>
<dbReference type="InterPro" id="IPR004125">
    <property type="entry name" value="Signal_recog_particle_SRP54_M"/>
</dbReference>
<keyword evidence="4 9" id="KW-0694">RNA-binding</keyword>
<evidence type="ECO:0000313" key="12">
    <source>
        <dbReference type="Proteomes" id="UP000001227"/>
    </source>
</evidence>
<dbReference type="InterPro" id="IPR036891">
    <property type="entry name" value="Signal_recog_part_SRP54_M_sf"/>
</dbReference>
<accession>C3L401</accession>
<dbReference type="InterPro" id="IPR004780">
    <property type="entry name" value="SRP"/>
</dbReference>
<keyword evidence="6 9" id="KW-0733">Signal recognition particle</keyword>
<dbReference type="KEGG" id="aas:Aasi_1773"/>
<evidence type="ECO:0000256" key="5">
    <source>
        <dbReference type="ARBA" id="ARBA00023134"/>
    </source>
</evidence>
<keyword evidence="3 9" id="KW-0378">Hydrolase</keyword>
<comment type="function">
    <text evidence="9">Involved in targeting and insertion of nascent membrane proteins into the cytoplasmic membrane. Binds to the hydrophobic signal sequence of the ribosome-nascent chain (RNC) as it emerges from the ribosomes. The SRP-RNC complex is then targeted to the cytoplasmic membrane where it interacts with the SRP receptor FtsY.</text>
</comment>
<dbReference type="AlphaFoldDB" id="C3L401"/>
<dbReference type="GO" id="GO:0003924">
    <property type="term" value="F:GTPase activity"/>
    <property type="evidence" value="ECO:0007669"/>
    <property type="project" value="UniProtKB-UniRule"/>
</dbReference>
<comment type="subunit">
    <text evidence="9">Part of the signal recognition particle protein translocation system, which is composed of SRP and FtsY.</text>
</comment>
<comment type="catalytic activity">
    <reaction evidence="8 9">
        <text>GTP + H2O = GDP + phosphate + H(+)</text>
        <dbReference type="Rhea" id="RHEA:19669"/>
        <dbReference type="ChEBI" id="CHEBI:15377"/>
        <dbReference type="ChEBI" id="CHEBI:15378"/>
        <dbReference type="ChEBI" id="CHEBI:37565"/>
        <dbReference type="ChEBI" id="CHEBI:43474"/>
        <dbReference type="ChEBI" id="CHEBI:58189"/>
        <dbReference type="EC" id="3.6.5.4"/>
    </reaction>
</comment>
<dbReference type="HAMAP" id="MF_00306">
    <property type="entry name" value="SRP54"/>
    <property type="match status" value="1"/>
</dbReference>
<evidence type="ECO:0000256" key="9">
    <source>
        <dbReference type="HAMAP-Rule" id="MF_00306"/>
    </source>
</evidence>
<dbReference type="InterPro" id="IPR013822">
    <property type="entry name" value="Signal_recog_particl_SRP54_hlx"/>
</dbReference>
<dbReference type="Gene3D" id="1.20.120.140">
    <property type="entry name" value="Signal recognition particle SRP54, nucleotide-binding domain"/>
    <property type="match status" value="1"/>
</dbReference>
<dbReference type="SMART" id="SM00962">
    <property type="entry name" value="SRP54"/>
    <property type="match status" value="1"/>
</dbReference>
<dbReference type="Gene3D" id="1.10.260.30">
    <property type="entry name" value="Signal recognition particle, SRP54 subunit, M-domain"/>
    <property type="match status" value="1"/>
</dbReference>
<organism evidence="11 12">
    <name type="scientific">Amoebophilus asiaticus (strain 5a2)</name>
    <dbReference type="NCBI Taxonomy" id="452471"/>
    <lineage>
        <taxon>Bacteria</taxon>
        <taxon>Pseudomonadati</taxon>
        <taxon>Bacteroidota</taxon>
        <taxon>Cytophagia</taxon>
        <taxon>Cytophagales</taxon>
        <taxon>Amoebophilaceae</taxon>
        <taxon>Candidatus Amoebophilus</taxon>
    </lineage>
</organism>
<comment type="domain">
    <text evidence="9">Composed of three domains: the N-terminal N domain, which is responsible for interactions with the ribosome, the central G domain, which binds GTP, and the C-terminal M domain, which binds the RNA and the signal sequence of the RNC.</text>
</comment>
<dbReference type="RefSeq" id="WP_012473101.1">
    <property type="nucleotide sequence ID" value="NC_010830.1"/>
</dbReference>
<evidence type="ECO:0000256" key="4">
    <source>
        <dbReference type="ARBA" id="ARBA00022884"/>
    </source>
</evidence>
<dbReference type="PANTHER" id="PTHR11564:SF5">
    <property type="entry name" value="SIGNAL RECOGNITION PARTICLE SUBUNIT SRP54"/>
    <property type="match status" value="1"/>
</dbReference>
<dbReference type="GO" id="GO:0006614">
    <property type="term" value="P:SRP-dependent cotranslational protein targeting to membrane"/>
    <property type="evidence" value="ECO:0007669"/>
    <property type="project" value="InterPro"/>
</dbReference>
<dbReference type="GO" id="GO:0005525">
    <property type="term" value="F:GTP binding"/>
    <property type="evidence" value="ECO:0007669"/>
    <property type="project" value="UniProtKB-UniRule"/>
</dbReference>
<dbReference type="PANTHER" id="PTHR11564">
    <property type="entry name" value="SIGNAL RECOGNITION PARTICLE 54K PROTEIN SRP54"/>
    <property type="match status" value="1"/>
</dbReference>
<keyword evidence="9" id="KW-0963">Cytoplasm</keyword>
<feature type="binding site" evidence="9">
    <location>
        <begin position="246"/>
        <end position="249"/>
    </location>
    <ligand>
        <name>GTP</name>
        <dbReference type="ChEBI" id="CHEBI:37565"/>
    </ligand>
</feature>
<dbReference type="Pfam" id="PF00448">
    <property type="entry name" value="SRP54"/>
    <property type="match status" value="1"/>
</dbReference>
<dbReference type="STRING" id="452471.Aasi_1773"/>
<comment type="subcellular location">
    <subcellularLocation>
        <location evidence="9">Cytoplasm</location>
    </subcellularLocation>
    <text evidence="9">The SRP-RNC complex is targeted to the cytoplasmic membrane.</text>
</comment>
<comment type="similarity">
    <text evidence="1 9">Belongs to the GTP-binding SRP family. SRP54 subfamily.</text>
</comment>
<sequence length="442" mass="48919">MFENLSNNLAKAIKTLKGQGKITEINVAATVKEIRRALIQADVNYKVAKQITDDIKTNALGKDVLAAVSPGQLFTKVVSDELTKLMGSEKASINLNGKPAIILMAGLQGSGKTTFSAKLANYLKRQNKSVLLVACDIYRPAAAEQLHVLGQQIDVEVFSKVDHKDAIQIAQEGIEYAKNTHKQVVIIDTAGRQTVDVGMMQEIKKLQDTVKPAETLFVVDAMVGQDAVTTAQGFYEQLHFDGIVLTKLDGDTRGGAALSIRAVVSKPIKFIGTGEKLTDLDLFYPDRMAQRILGMGDVVSLVERAEQIYDEQEAKKLSQKLRKNQFNLDDFYSQIQQLKKMGNLKDLVSMIPGMSKIADNAGNIGEENFKAFETIIFSMTPQERAQPSLLDPNRRARVAKGSGMPIQEVNRLLKQFETMCQLMKQTQKGGIQHMMKLARKFR</sequence>
<feature type="binding site" evidence="9">
    <location>
        <begin position="106"/>
        <end position="113"/>
    </location>
    <ligand>
        <name>GTP</name>
        <dbReference type="ChEBI" id="CHEBI:37565"/>
    </ligand>
</feature>
<gene>
    <name evidence="9" type="primary">ffh</name>
    <name evidence="11" type="ordered locus">Aasi_1773</name>
</gene>
<evidence type="ECO:0000256" key="1">
    <source>
        <dbReference type="ARBA" id="ARBA00005450"/>
    </source>
</evidence>
<name>C3L401_AMOA5</name>
<dbReference type="SMART" id="SM00382">
    <property type="entry name" value="AAA"/>
    <property type="match status" value="1"/>
</dbReference>
<dbReference type="SMART" id="SM00963">
    <property type="entry name" value="SRP54_N"/>
    <property type="match status" value="1"/>
</dbReference>
<dbReference type="InterPro" id="IPR003593">
    <property type="entry name" value="AAA+_ATPase"/>
</dbReference>
<feature type="domain" description="SRP54-type proteins GTP-binding" evidence="10">
    <location>
        <begin position="267"/>
        <end position="280"/>
    </location>
</feature>
<proteinExistence type="inferred from homology"/>
<dbReference type="FunFam" id="3.40.50.300:FF:000022">
    <property type="entry name" value="Signal recognition particle 54 kDa subunit"/>
    <property type="match status" value="1"/>
</dbReference>
<keyword evidence="12" id="KW-1185">Reference proteome</keyword>
<dbReference type="EC" id="3.6.5.4" evidence="9"/>
<evidence type="ECO:0000256" key="2">
    <source>
        <dbReference type="ARBA" id="ARBA00022741"/>
    </source>
</evidence>
<dbReference type="InterPro" id="IPR027417">
    <property type="entry name" value="P-loop_NTPase"/>
</dbReference>
<keyword evidence="5 9" id="KW-0342">GTP-binding</keyword>
<dbReference type="Pfam" id="PF02881">
    <property type="entry name" value="SRP54_N"/>
    <property type="match status" value="1"/>
</dbReference>
<evidence type="ECO:0000256" key="3">
    <source>
        <dbReference type="ARBA" id="ARBA00022801"/>
    </source>
</evidence>
<dbReference type="OrthoDB" id="9804720at2"/>
<dbReference type="Proteomes" id="UP000001227">
    <property type="component" value="Chromosome"/>
</dbReference>
<evidence type="ECO:0000256" key="7">
    <source>
        <dbReference type="ARBA" id="ARBA00023274"/>
    </source>
</evidence>
<protein>
    <recommendedName>
        <fullName evidence="9">Signal recognition particle protein</fullName>
        <ecNumber evidence="9">3.6.5.4</ecNumber>
    </recommendedName>
    <alternativeName>
        <fullName evidence="9">Fifty-four homolog</fullName>
    </alternativeName>
</protein>
<dbReference type="GO" id="GO:0048500">
    <property type="term" value="C:signal recognition particle"/>
    <property type="evidence" value="ECO:0007669"/>
    <property type="project" value="UniProtKB-UniRule"/>
</dbReference>
<dbReference type="Pfam" id="PF02978">
    <property type="entry name" value="SRP_SPB"/>
    <property type="match status" value="1"/>
</dbReference>
<feature type="binding site" evidence="9">
    <location>
        <begin position="188"/>
        <end position="192"/>
    </location>
    <ligand>
        <name>GTP</name>
        <dbReference type="ChEBI" id="CHEBI:37565"/>
    </ligand>
</feature>
<evidence type="ECO:0000256" key="6">
    <source>
        <dbReference type="ARBA" id="ARBA00023135"/>
    </source>
</evidence>
<dbReference type="PROSITE" id="PS00300">
    <property type="entry name" value="SRP54"/>
    <property type="match status" value="1"/>
</dbReference>
<keyword evidence="7 9" id="KW-0687">Ribonucleoprotein</keyword>
<dbReference type="GO" id="GO:0008312">
    <property type="term" value="F:7S RNA binding"/>
    <property type="evidence" value="ECO:0007669"/>
    <property type="project" value="InterPro"/>
</dbReference>
<dbReference type="Gene3D" id="3.40.50.300">
    <property type="entry name" value="P-loop containing nucleotide triphosphate hydrolases"/>
    <property type="match status" value="1"/>
</dbReference>
<dbReference type="InterPro" id="IPR042101">
    <property type="entry name" value="SRP54_N_sf"/>
</dbReference>
<dbReference type="SUPFAM" id="SSF47446">
    <property type="entry name" value="Signal peptide-binding domain"/>
    <property type="match status" value="1"/>
</dbReference>
<keyword evidence="2 9" id="KW-0547">Nucleotide-binding</keyword>
<dbReference type="eggNOG" id="COG0541">
    <property type="taxonomic scope" value="Bacteria"/>
</dbReference>
<dbReference type="EMBL" id="CP001102">
    <property type="protein sequence ID" value="ACP21042.1"/>
    <property type="molecule type" value="Genomic_DNA"/>
</dbReference>
<dbReference type="InterPro" id="IPR022941">
    <property type="entry name" value="SRP54"/>
</dbReference>
<dbReference type="SUPFAM" id="SSF52540">
    <property type="entry name" value="P-loop containing nucleoside triphosphate hydrolases"/>
    <property type="match status" value="1"/>
</dbReference>
<evidence type="ECO:0000259" key="10">
    <source>
        <dbReference type="PROSITE" id="PS00300"/>
    </source>
</evidence>
<reference evidence="11 12" key="1">
    <citation type="journal article" date="2010" name="J. Bacteriol.">
        <title>The genome of the amoeba symbiont 'Candidatus Amoebophilus asiaticus' reveals common mechanisms for host cell interaction among amoeba-associated bacteria.</title>
        <authorList>
            <person name="Schmitz-Esser S."/>
            <person name="Tischler P."/>
            <person name="Arnold R."/>
            <person name="Montanaro J."/>
            <person name="Wagner M."/>
            <person name="Rattei T."/>
            <person name="Horn M."/>
        </authorList>
    </citation>
    <scope>NUCLEOTIDE SEQUENCE [LARGE SCALE GENOMIC DNA]</scope>
    <source>
        <strain evidence="11 12">5a2</strain>
    </source>
</reference>